<accession>A0ABY6W2T3</accession>
<sequence length="736" mass="80622">MDFAFSDFLVETPGDLDHAVAQISDANIRDARGIVLRTHATLWRNLTQQNSPPANFEECLKAVSRRAPGINLYLMPDGHSLAEHWFANGALNAPLQVLDGVTGSQTHTHVSGSELETIRTAELNSIFNRGKARSVICASENYHFSLPSGAHATQFIRLADAFTDIAIVDQVAYWLSLEIKTRAQMETSGIHALLVDHPSMLILAARAQLLLPIPLEVAAFPMYPSDVESRTATIELLGRVAARCGSVFVAIGVASTGRLANFIQDWAEKERVGPVDVIVLYAVQELMQTVSLCNVRLPEYKHYESEADCKLCGSNSSAVKVHSSSYLIGQTSNTVVPLPPRYFEQQKSFLQRWGHHDGVLRVHYDDPNEATARHHAYYIDVSSLLDISDFQAELTASARKFEPQPDVIVCPDHATARRLGKLIADAVGRPLVVLDSHVIASGSGPVDDNLHDANCALILDDVLITGDRLKSINRFLREKRSQRAPKLSHIQYWTVLATPSSDADYRKFVTGMTTRHKWKSTVSHCYTVPLPNWHDAPTCPWCIEQHLLTRLAQGEGQLDGVLSERIAHLTTTTAGVSTAPFYSAPHAAQTPVLGAESVVLHQGATAMQVLFACASAVQQLRTTDDKPLNADLFPTPTFMARNVLSDFYTERLIWLGLIRSLKGKELDPALRAFLVSAALDTGDAQQNIISGELAVAWALGKLGAIPATQGVEAFFRGEGMSWDTLYGCGLVDKTAK</sequence>
<reference evidence="1 2" key="1">
    <citation type="submission" date="2019-08" db="EMBL/GenBank/DDBJ databases">
        <authorList>
            <person name="Peeters C."/>
        </authorList>
    </citation>
    <scope>NUCLEOTIDE SEQUENCE [LARGE SCALE GENOMIC DNA]</scope>
    <source>
        <strain evidence="1 2">LMG 20602</strain>
    </source>
</reference>
<comment type="caution">
    <text evidence="1">The sequence shown here is derived from an EMBL/GenBank/DDBJ whole genome shotgun (WGS) entry which is preliminary data.</text>
</comment>
<protein>
    <submittedName>
        <fullName evidence="1">Uncharacterized protein</fullName>
    </submittedName>
</protein>
<organism evidence="1 2">
    <name type="scientific">Pandoraea capi</name>
    <dbReference type="NCBI Taxonomy" id="2508286"/>
    <lineage>
        <taxon>Bacteria</taxon>
        <taxon>Pseudomonadati</taxon>
        <taxon>Pseudomonadota</taxon>
        <taxon>Betaproteobacteria</taxon>
        <taxon>Burkholderiales</taxon>
        <taxon>Burkholderiaceae</taxon>
        <taxon>Pandoraea</taxon>
    </lineage>
</organism>
<evidence type="ECO:0000313" key="2">
    <source>
        <dbReference type="Proteomes" id="UP000366065"/>
    </source>
</evidence>
<evidence type="ECO:0000313" key="1">
    <source>
        <dbReference type="EMBL" id="VVE18459.1"/>
    </source>
</evidence>
<dbReference type="EMBL" id="CABPRV010000007">
    <property type="protein sequence ID" value="VVE18459.1"/>
    <property type="molecule type" value="Genomic_DNA"/>
</dbReference>
<dbReference type="CDD" id="cd06223">
    <property type="entry name" value="PRTases_typeI"/>
    <property type="match status" value="1"/>
</dbReference>
<dbReference type="SUPFAM" id="SSF53271">
    <property type="entry name" value="PRTase-like"/>
    <property type="match status" value="1"/>
</dbReference>
<dbReference type="RefSeq" id="WP_150721916.1">
    <property type="nucleotide sequence ID" value="NZ_CABPRV010000007.1"/>
</dbReference>
<dbReference type="Gene3D" id="3.40.50.2020">
    <property type="match status" value="1"/>
</dbReference>
<dbReference type="InterPro" id="IPR029057">
    <property type="entry name" value="PRTase-like"/>
</dbReference>
<name>A0ABY6W2T3_9BURK</name>
<dbReference type="InterPro" id="IPR000836">
    <property type="entry name" value="PRTase_dom"/>
</dbReference>
<dbReference type="Proteomes" id="UP000366065">
    <property type="component" value="Unassembled WGS sequence"/>
</dbReference>
<proteinExistence type="predicted"/>
<keyword evidence="2" id="KW-1185">Reference proteome</keyword>
<gene>
    <name evidence="1" type="ORF">PCA20602_03015</name>
</gene>